<keyword evidence="9" id="KW-0539">Nucleus</keyword>
<dbReference type="EMBL" id="MU150267">
    <property type="protein sequence ID" value="KAF9462886.1"/>
    <property type="molecule type" value="Genomic_DNA"/>
</dbReference>
<dbReference type="GO" id="GO:0008270">
    <property type="term" value="F:zinc ion binding"/>
    <property type="evidence" value="ECO:0007669"/>
    <property type="project" value="UniProtKB-KW"/>
</dbReference>
<evidence type="ECO:0000256" key="1">
    <source>
        <dbReference type="ARBA" id="ARBA00004123"/>
    </source>
</evidence>
<dbReference type="PROSITE" id="PS00028">
    <property type="entry name" value="ZINC_FINGER_C2H2_1"/>
    <property type="match status" value="6"/>
</dbReference>
<feature type="domain" description="C2H2-type" evidence="12">
    <location>
        <begin position="290"/>
        <end position="320"/>
    </location>
</feature>
<evidence type="ECO:0000313" key="14">
    <source>
        <dbReference type="Proteomes" id="UP000807353"/>
    </source>
</evidence>
<dbReference type="InterPro" id="IPR043359">
    <property type="entry name" value="GLI-like"/>
</dbReference>
<dbReference type="FunFam" id="3.30.160.60:FF:000125">
    <property type="entry name" value="Putative zinc finger protein 143"/>
    <property type="match status" value="1"/>
</dbReference>
<accession>A0A9P5Y7T6</accession>
<keyword evidence="2" id="KW-0479">Metal-binding</keyword>
<evidence type="ECO:0000256" key="6">
    <source>
        <dbReference type="ARBA" id="ARBA00023015"/>
    </source>
</evidence>
<dbReference type="GO" id="GO:0000981">
    <property type="term" value="F:DNA-binding transcription factor activity, RNA polymerase II-specific"/>
    <property type="evidence" value="ECO:0007669"/>
    <property type="project" value="TreeGrafter"/>
</dbReference>
<evidence type="ECO:0000259" key="12">
    <source>
        <dbReference type="PROSITE" id="PS50157"/>
    </source>
</evidence>
<evidence type="ECO:0000256" key="7">
    <source>
        <dbReference type="ARBA" id="ARBA00023125"/>
    </source>
</evidence>
<dbReference type="Pfam" id="PF00096">
    <property type="entry name" value="zf-C2H2"/>
    <property type="match status" value="3"/>
</dbReference>
<keyword evidence="4 10" id="KW-0863">Zinc-finger</keyword>
<evidence type="ECO:0000256" key="10">
    <source>
        <dbReference type="PROSITE-ProRule" id="PRU00042"/>
    </source>
</evidence>
<comment type="caution">
    <text evidence="13">The sequence shown here is derived from an EMBL/GenBank/DDBJ whole genome shotgun (WGS) entry which is preliminary data.</text>
</comment>
<evidence type="ECO:0000256" key="2">
    <source>
        <dbReference type="ARBA" id="ARBA00022723"/>
    </source>
</evidence>
<dbReference type="InterPro" id="IPR036236">
    <property type="entry name" value="Znf_C2H2_sf"/>
</dbReference>
<evidence type="ECO:0000256" key="9">
    <source>
        <dbReference type="ARBA" id="ARBA00023242"/>
    </source>
</evidence>
<proteinExistence type="predicted"/>
<evidence type="ECO:0000256" key="8">
    <source>
        <dbReference type="ARBA" id="ARBA00023163"/>
    </source>
</evidence>
<dbReference type="Proteomes" id="UP000807353">
    <property type="component" value="Unassembled WGS sequence"/>
</dbReference>
<comment type="subcellular location">
    <subcellularLocation>
        <location evidence="1">Nucleus</location>
    </subcellularLocation>
</comment>
<feature type="domain" description="C2H2-type" evidence="12">
    <location>
        <begin position="443"/>
        <end position="472"/>
    </location>
</feature>
<feature type="domain" description="C2H2-type" evidence="12">
    <location>
        <begin position="385"/>
        <end position="414"/>
    </location>
</feature>
<dbReference type="SUPFAM" id="SSF57667">
    <property type="entry name" value="beta-beta-alpha zinc fingers"/>
    <property type="match status" value="5"/>
</dbReference>
<feature type="domain" description="C2H2-type" evidence="12">
    <location>
        <begin position="323"/>
        <end position="356"/>
    </location>
</feature>
<evidence type="ECO:0000256" key="11">
    <source>
        <dbReference type="SAM" id="MobiDB-lite"/>
    </source>
</evidence>
<keyword evidence="8" id="KW-0804">Transcription</keyword>
<dbReference type="OrthoDB" id="3437960at2759"/>
<keyword evidence="14" id="KW-1185">Reference proteome</keyword>
<sequence length="481" mass="53132">MSCHGRGSNLHCDLICDGTTNCTDCNGFDDFLQCCTDYHSYIVEPRTTEPEHSGNFSWDPSFDEFLCACGIQESAKDVARPLPGSPASQTPRSSSYPPLTNNEPTFSPGTHVITSHTILSTRISTPVTTSGSSPTIADATLACMWGNCQAQFTSLTNLVGHVNLEHLQPSPGPIVHSTTGTTHSDTTRLSCLWRDCDIYSSPESIPGSSSGNHVDEVLSILAHHLLNDHLGLSTYDQSTYGHRLDTPEYTRNSTIAQAHPGYLTPPTDPSLHSDSPSQSPPPKHLCSGTHRCQWKDCGHTFTTCDDLTSHITALHVGAGKAQYECFWEGCNRNGNRGFSSKQKICRHLQSHTGHRPYQCNICHQNFSEAATLQQHRRRHTQEKPYKCDYPGCEKSFAITGALTIHKRIHNGHKPFKCKFCDRAFAESSNLSKHLRTHTGARPYICTEPGCTKAFARPDQLTRHLGVHRKKNVLAEPQEDSI</sequence>
<dbReference type="FunFam" id="3.30.160.60:FF:000325">
    <property type="entry name" value="ZFP90 zinc finger protein"/>
    <property type="match status" value="1"/>
</dbReference>
<dbReference type="PROSITE" id="PS50157">
    <property type="entry name" value="ZINC_FINGER_C2H2_2"/>
    <property type="match status" value="6"/>
</dbReference>
<reference evidence="13" key="1">
    <citation type="submission" date="2020-11" db="EMBL/GenBank/DDBJ databases">
        <authorList>
            <consortium name="DOE Joint Genome Institute"/>
            <person name="Ahrendt S."/>
            <person name="Riley R."/>
            <person name="Andreopoulos W."/>
            <person name="Labutti K."/>
            <person name="Pangilinan J."/>
            <person name="Ruiz-Duenas F.J."/>
            <person name="Barrasa J.M."/>
            <person name="Sanchez-Garcia M."/>
            <person name="Camarero S."/>
            <person name="Miyauchi S."/>
            <person name="Serrano A."/>
            <person name="Linde D."/>
            <person name="Babiker R."/>
            <person name="Drula E."/>
            <person name="Ayuso-Fernandez I."/>
            <person name="Pacheco R."/>
            <person name="Padilla G."/>
            <person name="Ferreira P."/>
            <person name="Barriuso J."/>
            <person name="Kellner H."/>
            <person name="Castanera R."/>
            <person name="Alfaro M."/>
            <person name="Ramirez L."/>
            <person name="Pisabarro A.G."/>
            <person name="Kuo A."/>
            <person name="Tritt A."/>
            <person name="Lipzen A."/>
            <person name="He G."/>
            <person name="Yan M."/>
            <person name="Ng V."/>
            <person name="Cullen D."/>
            <person name="Martin F."/>
            <person name="Rosso M.-N."/>
            <person name="Henrissat B."/>
            <person name="Hibbett D."/>
            <person name="Martinez A.T."/>
            <person name="Grigoriev I.V."/>
        </authorList>
    </citation>
    <scope>NUCLEOTIDE SEQUENCE</scope>
    <source>
        <strain evidence="13">CBS 247.69</strain>
    </source>
</reference>
<evidence type="ECO:0000256" key="5">
    <source>
        <dbReference type="ARBA" id="ARBA00022833"/>
    </source>
</evidence>
<dbReference type="GO" id="GO:0000978">
    <property type="term" value="F:RNA polymerase II cis-regulatory region sequence-specific DNA binding"/>
    <property type="evidence" value="ECO:0007669"/>
    <property type="project" value="UniProtKB-ARBA"/>
</dbReference>
<evidence type="ECO:0000256" key="3">
    <source>
        <dbReference type="ARBA" id="ARBA00022737"/>
    </source>
</evidence>
<keyword evidence="3" id="KW-0677">Repeat</keyword>
<organism evidence="13 14">
    <name type="scientific">Collybia nuda</name>
    <dbReference type="NCBI Taxonomy" id="64659"/>
    <lineage>
        <taxon>Eukaryota</taxon>
        <taxon>Fungi</taxon>
        <taxon>Dikarya</taxon>
        <taxon>Basidiomycota</taxon>
        <taxon>Agaricomycotina</taxon>
        <taxon>Agaricomycetes</taxon>
        <taxon>Agaricomycetidae</taxon>
        <taxon>Agaricales</taxon>
        <taxon>Tricholomatineae</taxon>
        <taxon>Clitocybaceae</taxon>
        <taxon>Collybia</taxon>
    </lineage>
</organism>
<keyword evidence="7" id="KW-0238">DNA-binding</keyword>
<name>A0A9P5Y7T6_9AGAR</name>
<keyword evidence="5" id="KW-0862">Zinc</keyword>
<keyword evidence="6" id="KW-0805">Transcription regulation</keyword>
<dbReference type="SMART" id="SM00355">
    <property type="entry name" value="ZnF_C2H2"/>
    <property type="match status" value="7"/>
</dbReference>
<gene>
    <name evidence="13" type="ORF">BDZ94DRAFT_1260094</name>
</gene>
<dbReference type="PANTHER" id="PTHR45718:SF4">
    <property type="entry name" value="TRANSCRIPTIONAL ACTIVATOR CUBITUS INTERRUPTUS"/>
    <property type="match status" value="1"/>
</dbReference>
<dbReference type="Gene3D" id="3.30.160.60">
    <property type="entry name" value="Classic Zinc Finger"/>
    <property type="match status" value="7"/>
</dbReference>
<dbReference type="GO" id="GO:0005634">
    <property type="term" value="C:nucleus"/>
    <property type="evidence" value="ECO:0007669"/>
    <property type="project" value="UniProtKB-SubCell"/>
</dbReference>
<feature type="domain" description="C2H2-type" evidence="12">
    <location>
        <begin position="415"/>
        <end position="442"/>
    </location>
</feature>
<dbReference type="FunFam" id="3.30.160.60:FF:000446">
    <property type="entry name" value="Zinc finger protein"/>
    <property type="match status" value="1"/>
</dbReference>
<feature type="compositionally biased region" description="Polar residues" evidence="11">
    <location>
        <begin position="86"/>
        <end position="107"/>
    </location>
</feature>
<evidence type="ECO:0000256" key="4">
    <source>
        <dbReference type="ARBA" id="ARBA00022771"/>
    </source>
</evidence>
<dbReference type="PANTHER" id="PTHR45718">
    <property type="entry name" value="TRANSCRIPTIONAL ACTIVATOR CUBITUS INTERRUPTUS"/>
    <property type="match status" value="1"/>
</dbReference>
<protein>
    <recommendedName>
        <fullName evidence="12">C2H2-type domain-containing protein</fullName>
    </recommendedName>
</protein>
<feature type="region of interest" description="Disordered" evidence="11">
    <location>
        <begin position="258"/>
        <end position="282"/>
    </location>
</feature>
<feature type="region of interest" description="Disordered" evidence="11">
    <location>
        <begin position="78"/>
        <end position="107"/>
    </location>
</feature>
<dbReference type="InterPro" id="IPR013087">
    <property type="entry name" value="Znf_C2H2_type"/>
</dbReference>
<evidence type="ECO:0000313" key="13">
    <source>
        <dbReference type="EMBL" id="KAF9462886.1"/>
    </source>
</evidence>
<dbReference type="AlphaFoldDB" id="A0A9P5Y7T6"/>
<feature type="domain" description="C2H2-type" evidence="12">
    <location>
        <begin position="357"/>
        <end position="384"/>
    </location>
</feature>